<sequence>MTPKHEPQKQMESAAARPFDRRYARACARVFPSCVACVRACADRRRELRSSSSSAAAVPISEPFGGRVGAMRRPSGSWPAAFSRACGNTAARRLRWTGGTPPRT</sequence>
<organism evidence="1">
    <name type="scientific">Schizaphis graminum</name>
    <name type="common">Green bug aphid</name>
    <dbReference type="NCBI Taxonomy" id="13262"/>
    <lineage>
        <taxon>Eukaryota</taxon>
        <taxon>Metazoa</taxon>
        <taxon>Ecdysozoa</taxon>
        <taxon>Arthropoda</taxon>
        <taxon>Hexapoda</taxon>
        <taxon>Insecta</taxon>
        <taxon>Pterygota</taxon>
        <taxon>Neoptera</taxon>
        <taxon>Paraneoptera</taxon>
        <taxon>Hemiptera</taxon>
        <taxon>Sternorrhyncha</taxon>
        <taxon>Aphidomorpha</taxon>
        <taxon>Aphidoidea</taxon>
        <taxon>Aphididae</taxon>
        <taxon>Aphidini</taxon>
        <taxon>Schizaphis</taxon>
    </lineage>
</organism>
<protein>
    <submittedName>
        <fullName evidence="1">Uncharacterized protein</fullName>
    </submittedName>
</protein>
<name>A0A2S2NEP6_SCHGA</name>
<reference evidence="1" key="1">
    <citation type="submission" date="2018-04" db="EMBL/GenBank/DDBJ databases">
        <title>Transcriptome of Schizaphis graminum biotype I.</title>
        <authorList>
            <person name="Scully E.D."/>
            <person name="Geib S.M."/>
            <person name="Palmer N.A."/>
            <person name="Koch K."/>
            <person name="Bradshaw J."/>
            <person name="Heng-Moss T."/>
            <person name="Sarath G."/>
        </authorList>
    </citation>
    <scope>NUCLEOTIDE SEQUENCE</scope>
</reference>
<proteinExistence type="predicted"/>
<gene>
    <name evidence="1" type="ORF">g.92365</name>
</gene>
<evidence type="ECO:0000313" key="1">
    <source>
        <dbReference type="EMBL" id="MBY15663.1"/>
    </source>
</evidence>
<accession>A0A2S2NEP6</accession>
<dbReference type="AlphaFoldDB" id="A0A2S2NEP6"/>
<dbReference type="EMBL" id="GGMR01003044">
    <property type="protein sequence ID" value="MBY15663.1"/>
    <property type="molecule type" value="Transcribed_RNA"/>
</dbReference>